<evidence type="ECO:0000256" key="1">
    <source>
        <dbReference type="SAM" id="MobiDB-lite"/>
    </source>
</evidence>
<accession>A0A834W4T5</accession>
<feature type="compositionally biased region" description="Acidic residues" evidence="1">
    <location>
        <begin position="1"/>
        <end position="15"/>
    </location>
</feature>
<reference evidence="2" key="1">
    <citation type="submission" date="2020-09" db="EMBL/GenBank/DDBJ databases">
        <title>Genome-Enabled Discovery of Anthraquinone Biosynthesis in Senna tora.</title>
        <authorList>
            <person name="Kang S.-H."/>
            <person name="Pandey R.P."/>
            <person name="Lee C.-M."/>
            <person name="Sim J.-S."/>
            <person name="Jeong J.-T."/>
            <person name="Choi B.-S."/>
            <person name="Jung M."/>
            <person name="Ginzburg D."/>
            <person name="Zhao K."/>
            <person name="Won S.Y."/>
            <person name="Oh T.-J."/>
            <person name="Yu Y."/>
            <person name="Kim N.-H."/>
            <person name="Lee O.R."/>
            <person name="Lee T.-H."/>
            <person name="Bashyal P."/>
            <person name="Kim T.-S."/>
            <person name="Lee W.-H."/>
            <person name="Kawkins C."/>
            <person name="Kim C.-K."/>
            <person name="Kim J.S."/>
            <person name="Ahn B.O."/>
            <person name="Rhee S.Y."/>
            <person name="Sohng J.K."/>
        </authorList>
    </citation>
    <scope>NUCLEOTIDE SEQUENCE</scope>
    <source>
        <tissue evidence="2">Leaf</tissue>
    </source>
</reference>
<dbReference type="EMBL" id="JAAIUW010000013">
    <property type="protein sequence ID" value="KAF7804169.1"/>
    <property type="molecule type" value="Genomic_DNA"/>
</dbReference>
<protein>
    <submittedName>
        <fullName evidence="2">Uncharacterized protein</fullName>
    </submittedName>
</protein>
<dbReference type="AlphaFoldDB" id="A0A834W4T5"/>
<keyword evidence="3" id="KW-1185">Reference proteome</keyword>
<gene>
    <name evidence="2" type="ORF">G2W53_043280</name>
</gene>
<comment type="caution">
    <text evidence="2">The sequence shown here is derived from an EMBL/GenBank/DDBJ whole genome shotgun (WGS) entry which is preliminary data.</text>
</comment>
<dbReference type="Proteomes" id="UP000634136">
    <property type="component" value="Unassembled WGS sequence"/>
</dbReference>
<feature type="region of interest" description="Disordered" evidence="1">
    <location>
        <begin position="1"/>
        <end position="23"/>
    </location>
</feature>
<sequence length="38" mass="4177">MGDDAEVPMNDDEAEGQQVARNADVGKLYFMSQEAEES</sequence>
<name>A0A834W4T5_9FABA</name>
<evidence type="ECO:0000313" key="3">
    <source>
        <dbReference type="Proteomes" id="UP000634136"/>
    </source>
</evidence>
<evidence type="ECO:0000313" key="2">
    <source>
        <dbReference type="EMBL" id="KAF7804169.1"/>
    </source>
</evidence>
<organism evidence="2 3">
    <name type="scientific">Senna tora</name>
    <dbReference type="NCBI Taxonomy" id="362788"/>
    <lineage>
        <taxon>Eukaryota</taxon>
        <taxon>Viridiplantae</taxon>
        <taxon>Streptophyta</taxon>
        <taxon>Embryophyta</taxon>
        <taxon>Tracheophyta</taxon>
        <taxon>Spermatophyta</taxon>
        <taxon>Magnoliopsida</taxon>
        <taxon>eudicotyledons</taxon>
        <taxon>Gunneridae</taxon>
        <taxon>Pentapetalae</taxon>
        <taxon>rosids</taxon>
        <taxon>fabids</taxon>
        <taxon>Fabales</taxon>
        <taxon>Fabaceae</taxon>
        <taxon>Caesalpinioideae</taxon>
        <taxon>Cassia clade</taxon>
        <taxon>Senna</taxon>
    </lineage>
</organism>
<proteinExistence type="predicted"/>